<evidence type="ECO:0000259" key="21">
    <source>
        <dbReference type="Pfam" id="PF00135"/>
    </source>
</evidence>
<evidence type="ECO:0000256" key="16">
    <source>
        <dbReference type="ARBA" id="ARBA00034103"/>
    </source>
</evidence>
<comment type="subcellular location">
    <subcellularLocation>
        <location evidence="1">Cell membrane</location>
        <topology evidence="1">Peripheral membrane protein</topology>
    </subcellularLocation>
    <subcellularLocation>
        <location evidence="2">Secreted</location>
    </subcellularLocation>
    <subcellularLocation>
        <location evidence="16">Synapse</location>
    </subcellularLocation>
</comment>
<dbReference type="CDD" id="cd00312">
    <property type="entry name" value="Esterase_lipase"/>
    <property type="match status" value="1"/>
</dbReference>
<evidence type="ECO:0000313" key="25">
    <source>
        <dbReference type="Proteomes" id="UP001497482"/>
    </source>
</evidence>
<evidence type="ECO:0000256" key="1">
    <source>
        <dbReference type="ARBA" id="ARBA00004202"/>
    </source>
</evidence>
<feature type="region of interest" description="Disordered" evidence="19">
    <location>
        <begin position="663"/>
        <end position="717"/>
    </location>
</feature>
<evidence type="ECO:0000256" key="17">
    <source>
        <dbReference type="PIRSR" id="PIRSR600997-1"/>
    </source>
</evidence>
<dbReference type="InterPro" id="IPR050654">
    <property type="entry name" value="AChE-related_enzymes"/>
</dbReference>
<evidence type="ECO:0000256" key="3">
    <source>
        <dbReference type="ARBA" id="ARBA00005964"/>
    </source>
</evidence>
<dbReference type="PROSITE" id="PS00941">
    <property type="entry name" value="CARBOXYLESTERASE_B_2"/>
    <property type="match status" value="1"/>
</dbReference>
<feature type="domain" description="Carboxylesterase type B" evidence="21">
    <location>
        <begin position="31"/>
        <end position="576"/>
    </location>
</feature>
<dbReference type="GO" id="GO:0005615">
    <property type="term" value="C:extracellular space"/>
    <property type="evidence" value="ECO:0007669"/>
    <property type="project" value="TreeGrafter"/>
</dbReference>
<keyword evidence="25" id="KW-1185">Reference proteome</keyword>
<dbReference type="InterPro" id="IPR000997">
    <property type="entry name" value="Cholinesterase"/>
</dbReference>
<feature type="active site" description="Charge relay system" evidence="17">
    <location>
        <position position="355"/>
    </location>
</feature>
<dbReference type="AlphaFoldDB" id="A0AAV2KRN8"/>
<dbReference type="GO" id="GO:0019695">
    <property type="term" value="P:choline metabolic process"/>
    <property type="evidence" value="ECO:0007669"/>
    <property type="project" value="TreeGrafter"/>
</dbReference>
<dbReference type="InterPro" id="IPR019819">
    <property type="entry name" value="Carboxylesterase_B_CS"/>
</dbReference>
<feature type="signal peptide" evidence="20">
    <location>
        <begin position="1"/>
        <end position="26"/>
    </location>
</feature>
<feature type="domain" description="Schwannomin interacting protein 1 C-terminal" evidence="23">
    <location>
        <begin position="788"/>
        <end position="865"/>
    </location>
</feature>
<evidence type="ECO:0000259" key="23">
    <source>
        <dbReference type="Pfam" id="PF10148"/>
    </source>
</evidence>
<name>A0AAV2KRN8_KNICA</name>
<evidence type="ECO:0000256" key="20">
    <source>
        <dbReference type="SAM" id="SignalP"/>
    </source>
</evidence>
<dbReference type="InterPro" id="IPR014788">
    <property type="entry name" value="AChE_tetra"/>
</dbReference>
<keyword evidence="7" id="KW-0719">Serine esterase</keyword>
<feature type="chain" id="PRO_5043371145" description="Acetylcholinesterase" evidence="20">
    <location>
        <begin position="27"/>
        <end position="962"/>
    </location>
</feature>
<feature type="active site" description="Charge relay system" evidence="17">
    <location>
        <position position="488"/>
    </location>
</feature>
<evidence type="ECO:0000256" key="5">
    <source>
        <dbReference type="ARBA" id="ARBA00020419"/>
    </source>
</evidence>
<evidence type="ECO:0000256" key="6">
    <source>
        <dbReference type="ARBA" id="ARBA00022475"/>
    </source>
</evidence>
<keyword evidence="10" id="KW-0378">Hydrolase</keyword>
<evidence type="ECO:0000256" key="12">
    <source>
        <dbReference type="ARBA" id="ARBA00023018"/>
    </source>
</evidence>
<feature type="active site" description="Acyl-ester intermediate" evidence="17">
    <location>
        <position position="228"/>
    </location>
</feature>
<feature type="compositionally biased region" description="Basic and acidic residues" evidence="19">
    <location>
        <begin position="822"/>
        <end position="831"/>
    </location>
</feature>
<accession>A0AAV2KRN8</accession>
<keyword evidence="12" id="KW-0770">Synapse</keyword>
<dbReference type="FunFam" id="3.40.50.1820:FF:000029">
    <property type="entry name" value="Acetylcholinesterase"/>
    <property type="match status" value="1"/>
</dbReference>
<evidence type="ECO:0000256" key="13">
    <source>
        <dbReference type="ARBA" id="ARBA00023136"/>
    </source>
</evidence>
<feature type="region of interest" description="Disordered" evidence="19">
    <location>
        <begin position="752"/>
        <end position="774"/>
    </location>
</feature>
<dbReference type="EMBL" id="OZ035841">
    <property type="protein sequence ID" value="CAL1590779.1"/>
    <property type="molecule type" value="Genomic_DNA"/>
</dbReference>
<dbReference type="Pfam" id="PF00135">
    <property type="entry name" value="COesterase"/>
    <property type="match status" value="1"/>
</dbReference>
<dbReference type="PRINTS" id="PR00878">
    <property type="entry name" value="CHOLNESTRASE"/>
</dbReference>
<evidence type="ECO:0000256" key="8">
    <source>
        <dbReference type="ARBA" id="ARBA00022525"/>
    </source>
</evidence>
<comment type="similarity">
    <text evidence="3">Belongs to the type-B carboxylesterase/lipase family.</text>
</comment>
<evidence type="ECO:0000259" key="22">
    <source>
        <dbReference type="Pfam" id="PF08674"/>
    </source>
</evidence>
<evidence type="ECO:0000256" key="4">
    <source>
        <dbReference type="ARBA" id="ARBA00013276"/>
    </source>
</evidence>
<keyword evidence="11" id="KW-0531">Neurotransmitter degradation</keyword>
<evidence type="ECO:0000256" key="14">
    <source>
        <dbReference type="ARBA" id="ARBA00023157"/>
    </source>
</evidence>
<reference evidence="24 25" key="1">
    <citation type="submission" date="2024-04" db="EMBL/GenBank/DDBJ databases">
        <authorList>
            <person name="Waldvogel A.-M."/>
            <person name="Schoenle A."/>
        </authorList>
    </citation>
    <scope>NUCLEOTIDE SEQUENCE [LARGE SCALE GENOMIC DNA]</scope>
</reference>
<feature type="compositionally biased region" description="Basic and acidic residues" evidence="19">
    <location>
        <begin position="687"/>
        <end position="708"/>
    </location>
</feature>
<dbReference type="GO" id="GO:0003990">
    <property type="term" value="F:acetylcholinesterase activity"/>
    <property type="evidence" value="ECO:0007669"/>
    <property type="project" value="UniProtKB-EC"/>
</dbReference>
<feature type="compositionally biased region" description="Polar residues" evidence="19">
    <location>
        <begin position="832"/>
        <end position="841"/>
    </location>
</feature>
<sequence>MKPAALFLLSPLLLLLVCLLLPSGSAQSEPDLVVQTHTGKVRGVRMPVPDRNYVTAFLGIPFAEPPLGKRRFRPSEPKRKWDGVYEAVAYPNACYQYVDMTFPGFQGSEMWNPNREMSEDCLYLNVWVPSSPRPHNLTVMVWIYGGGFYSGSSSLDVYDGRYLAHSETVIVVSMNYRVGAFGFLALHGSSEAPGNVGLLDQRLALQWVQDNIHSFGGNPKQVTIFGESAGGASVGYHLLSPESRPTFTRAILQSGVPNSPWASVSPAEARRRAMELGKLVGCNGGNDTEMVDCLRSKTPQELIDQEWQVMPWSALFRFSFVPVVDGDFLPDTPEAMLSSGNFKDTQILLGVNQDEGSYFLLYGAPGFNKDTESLISREEFLAGVKLSVPHANDIGLEAVVLQYTDWMDENNGAKNRDALDDIVGDHNVICPLAHFAHSYAQHNALKTNMGGANSGVVNSGGNLGGVYLYLFDHRASNLAWPEWMGVIHGYEIEFVFGLPLEKRLNYTLEEEKLSRRMMRYWANFARTGNPNVNHDGLIESRKRWPLFTLTEQKHVGLNTEQMKIHRGLRNQMCAFWNRFLPRLLNITDNIDEAERQWKVEFHRWSSYMMHWKSRSCARLSIFVLFNPAAVLSVSSLPFSALCFILHSCSPPLPHFGKKEEEVCGCTPNKGPEDKSRRTNYRLTMEVEGEKERLQTDEKEHNEAETDRTSDEEEDSEGATLLWQEGYNEDNEGLPIMHWEALSLRIAELEKQEEERREKNAKAGGSPDNSWMEDRGTRAENWDYEDDACNSHVMALTSRLQTQMNLQLCFINNSESEEEEVEECSRKKDATNNKESPQSQKNPPQPTAKSDKSSKSSKSKSSKSEKPRSSRGFRNTLRNLRDRLRTDHRTPVSAVKDAVIERRHFESDDLQNLSIKELNKVSTSLKQTIQDLSSELVGLLQIRDQLRTEQDAMLLEVQDLTSV</sequence>
<dbReference type="Pfam" id="PF10148">
    <property type="entry name" value="SCHIP-1_C"/>
    <property type="match status" value="2"/>
</dbReference>
<organism evidence="24 25">
    <name type="scientific">Knipowitschia caucasica</name>
    <name type="common">Caucasian dwarf goby</name>
    <name type="synonym">Pomatoschistus caucasicus</name>
    <dbReference type="NCBI Taxonomy" id="637954"/>
    <lineage>
        <taxon>Eukaryota</taxon>
        <taxon>Metazoa</taxon>
        <taxon>Chordata</taxon>
        <taxon>Craniata</taxon>
        <taxon>Vertebrata</taxon>
        <taxon>Euteleostomi</taxon>
        <taxon>Actinopterygii</taxon>
        <taxon>Neopterygii</taxon>
        <taxon>Teleostei</taxon>
        <taxon>Neoteleostei</taxon>
        <taxon>Acanthomorphata</taxon>
        <taxon>Gobiaria</taxon>
        <taxon>Gobiiformes</taxon>
        <taxon>Gobioidei</taxon>
        <taxon>Gobiidae</taxon>
        <taxon>Gobiinae</taxon>
        <taxon>Knipowitschia</taxon>
    </lineage>
</organism>
<dbReference type="InterPro" id="IPR019826">
    <property type="entry name" value="Carboxylesterase_B_AS"/>
</dbReference>
<proteinExistence type="inferred from homology"/>
<dbReference type="Pfam" id="PF08674">
    <property type="entry name" value="AChE_tetra"/>
    <property type="match status" value="1"/>
</dbReference>
<evidence type="ECO:0000256" key="11">
    <source>
        <dbReference type="ARBA" id="ARBA00022867"/>
    </source>
</evidence>
<dbReference type="Gene3D" id="3.40.50.1820">
    <property type="entry name" value="alpha/beta hydrolase"/>
    <property type="match status" value="1"/>
</dbReference>
<keyword evidence="8" id="KW-0964">Secreted</keyword>
<keyword evidence="14" id="KW-1015">Disulfide bond</keyword>
<evidence type="ECO:0000256" key="18">
    <source>
        <dbReference type="SAM" id="Coils"/>
    </source>
</evidence>
<dbReference type="PROSITE" id="PS00122">
    <property type="entry name" value="CARBOXYLESTERASE_B_1"/>
    <property type="match status" value="1"/>
</dbReference>
<keyword evidence="13" id="KW-0472">Membrane</keyword>
<dbReference type="InterPro" id="IPR015649">
    <property type="entry name" value="SCHIP_1_C"/>
</dbReference>
<dbReference type="GO" id="GO:0005886">
    <property type="term" value="C:plasma membrane"/>
    <property type="evidence" value="ECO:0007669"/>
    <property type="project" value="UniProtKB-SubCell"/>
</dbReference>
<dbReference type="InterPro" id="IPR002018">
    <property type="entry name" value="CarbesteraseB"/>
</dbReference>
<evidence type="ECO:0000313" key="24">
    <source>
        <dbReference type="EMBL" id="CAL1590779.1"/>
    </source>
</evidence>
<dbReference type="EC" id="3.1.1.7" evidence="4"/>
<keyword evidence="18" id="KW-0175">Coiled coil</keyword>
<evidence type="ECO:0000256" key="9">
    <source>
        <dbReference type="ARBA" id="ARBA00022729"/>
    </source>
</evidence>
<protein>
    <recommendedName>
        <fullName evidence="5">Acetylcholinesterase</fullName>
        <ecNumber evidence="4">3.1.1.7</ecNumber>
    </recommendedName>
</protein>
<feature type="domain" description="Acetylcholinesterase tetramerisation" evidence="22">
    <location>
        <begin position="591"/>
        <end position="613"/>
    </location>
</feature>
<dbReference type="InterPro" id="IPR029058">
    <property type="entry name" value="AB_hydrolase_fold"/>
</dbReference>
<gene>
    <name evidence="24" type="ORF">KC01_LOCUS20234</name>
</gene>
<evidence type="ECO:0000256" key="19">
    <source>
        <dbReference type="SAM" id="MobiDB-lite"/>
    </source>
</evidence>
<dbReference type="PANTHER" id="PTHR43918:SF11">
    <property type="entry name" value="ACETYLCHOLINESTERASE"/>
    <property type="match status" value="1"/>
</dbReference>
<keyword evidence="9 20" id="KW-0732">Signal</keyword>
<evidence type="ECO:0000256" key="10">
    <source>
        <dbReference type="ARBA" id="ARBA00022801"/>
    </source>
</evidence>
<keyword evidence="15" id="KW-0325">Glycoprotein</keyword>
<evidence type="ECO:0000256" key="15">
    <source>
        <dbReference type="ARBA" id="ARBA00023180"/>
    </source>
</evidence>
<feature type="coiled-coil region" evidence="18">
    <location>
        <begin position="914"/>
        <end position="948"/>
    </location>
</feature>
<evidence type="ECO:0000256" key="2">
    <source>
        <dbReference type="ARBA" id="ARBA00004613"/>
    </source>
</evidence>
<dbReference type="SUPFAM" id="SSF53474">
    <property type="entry name" value="alpha/beta-Hydrolases"/>
    <property type="match status" value="1"/>
</dbReference>
<dbReference type="GO" id="GO:0006581">
    <property type="term" value="P:acetylcholine catabolic process"/>
    <property type="evidence" value="ECO:0007669"/>
    <property type="project" value="TreeGrafter"/>
</dbReference>
<dbReference type="Proteomes" id="UP001497482">
    <property type="component" value="Chromosome 19"/>
</dbReference>
<keyword evidence="6" id="KW-1003">Cell membrane</keyword>
<feature type="domain" description="Schwannomin interacting protein 1 C-terminal" evidence="23">
    <location>
        <begin position="900"/>
        <end position="960"/>
    </location>
</feature>
<dbReference type="GO" id="GO:0045202">
    <property type="term" value="C:synapse"/>
    <property type="evidence" value="ECO:0007669"/>
    <property type="project" value="UniProtKB-SubCell"/>
</dbReference>
<dbReference type="PANTHER" id="PTHR43918">
    <property type="entry name" value="ACETYLCHOLINESTERASE"/>
    <property type="match status" value="1"/>
</dbReference>
<evidence type="ECO:0000256" key="7">
    <source>
        <dbReference type="ARBA" id="ARBA00022487"/>
    </source>
</evidence>
<feature type="region of interest" description="Disordered" evidence="19">
    <location>
        <begin position="816"/>
        <end position="885"/>
    </location>
</feature>